<gene>
    <name evidence="4" type="ORF">ACFYXQ_46885</name>
</gene>
<sequence length="269" mass="28070">MNSPLIDAAALNSLLGSERPPVVLDVRWVVGTGTDRAAFDAGHIPGAQFIDLDTQLAAPAGSGGRHPIPSAAAFEESMRAAGVNAASAVVVYDGGPATSAARAWWLLRYFGHRDVRVLDGGYSYWAASGFGIETLSATPERGDFSATAGSARTLEIDDVLSFPGTLIDARARERYLGEVEPVDPVAGHIPGAVNRPTIDNVGADGRFLGADELKDALARLVGDSPVAVYCGSGVTAAHQILALELAGYEAALYPGSWSGWITDPSRPRE</sequence>
<dbReference type="PANTHER" id="PTHR11364">
    <property type="entry name" value="THIOSULFATE SULFERTANSFERASE"/>
    <property type="match status" value="1"/>
</dbReference>
<evidence type="ECO:0000259" key="3">
    <source>
        <dbReference type="PROSITE" id="PS50206"/>
    </source>
</evidence>
<organism evidence="4 5">
    <name type="scientific">Nocardia jiangxiensis</name>
    <dbReference type="NCBI Taxonomy" id="282685"/>
    <lineage>
        <taxon>Bacteria</taxon>
        <taxon>Bacillati</taxon>
        <taxon>Actinomycetota</taxon>
        <taxon>Actinomycetes</taxon>
        <taxon>Mycobacteriales</taxon>
        <taxon>Nocardiaceae</taxon>
        <taxon>Nocardia</taxon>
    </lineage>
</organism>
<evidence type="ECO:0000256" key="2">
    <source>
        <dbReference type="ARBA" id="ARBA00022737"/>
    </source>
</evidence>
<dbReference type="PROSITE" id="PS00380">
    <property type="entry name" value="RHODANESE_1"/>
    <property type="match status" value="1"/>
</dbReference>
<dbReference type="SUPFAM" id="SSF52821">
    <property type="entry name" value="Rhodanese/Cell cycle control phosphatase"/>
    <property type="match status" value="2"/>
</dbReference>
<dbReference type="InterPro" id="IPR045078">
    <property type="entry name" value="TST/MPST-like"/>
</dbReference>
<accession>A0ABW6SG08</accession>
<keyword evidence="1 4" id="KW-0808">Transferase</keyword>
<reference evidence="4 5" key="1">
    <citation type="submission" date="2024-10" db="EMBL/GenBank/DDBJ databases">
        <title>The Natural Products Discovery Center: Release of the First 8490 Sequenced Strains for Exploring Actinobacteria Biosynthetic Diversity.</title>
        <authorList>
            <person name="Kalkreuter E."/>
            <person name="Kautsar S.A."/>
            <person name="Yang D."/>
            <person name="Bader C.D."/>
            <person name="Teijaro C.N."/>
            <person name="Fluegel L."/>
            <person name="Davis C.M."/>
            <person name="Simpson J.R."/>
            <person name="Lauterbach L."/>
            <person name="Steele A.D."/>
            <person name="Gui C."/>
            <person name="Meng S."/>
            <person name="Li G."/>
            <person name="Viehrig K."/>
            <person name="Ye F."/>
            <person name="Su P."/>
            <person name="Kiefer A.F."/>
            <person name="Nichols A."/>
            <person name="Cepeda A.J."/>
            <person name="Yan W."/>
            <person name="Fan B."/>
            <person name="Jiang Y."/>
            <person name="Adhikari A."/>
            <person name="Zheng C.-J."/>
            <person name="Schuster L."/>
            <person name="Cowan T.M."/>
            <person name="Smanski M.J."/>
            <person name="Chevrette M.G."/>
            <person name="De Carvalho L.P.S."/>
            <person name="Shen B."/>
        </authorList>
    </citation>
    <scope>NUCLEOTIDE SEQUENCE [LARGE SCALE GENOMIC DNA]</scope>
    <source>
        <strain evidence="4 5">NPDC002593</strain>
    </source>
</reference>
<dbReference type="PROSITE" id="PS50206">
    <property type="entry name" value="RHODANESE_3"/>
    <property type="match status" value="2"/>
</dbReference>
<dbReference type="SMART" id="SM00450">
    <property type="entry name" value="RHOD"/>
    <property type="match status" value="2"/>
</dbReference>
<dbReference type="CDD" id="cd01448">
    <property type="entry name" value="TST_Repeat_1"/>
    <property type="match status" value="1"/>
</dbReference>
<dbReference type="PANTHER" id="PTHR11364:SF27">
    <property type="entry name" value="SULFURTRANSFERASE"/>
    <property type="match status" value="1"/>
</dbReference>
<dbReference type="EC" id="2.8.1.-" evidence="4"/>
<dbReference type="Pfam" id="PF00581">
    <property type="entry name" value="Rhodanese"/>
    <property type="match status" value="2"/>
</dbReference>
<dbReference type="Gene3D" id="3.40.250.10">
    <property type="entry name" value="Rhodanese-like domain"/>
    <property type="match status" value="2"/>
</dbReference>
<dbReference type="RefSeq" id="WP_387407172.1">
    <property type="nucleotide sequence ID" value="NZ_JBIAQY010000051.1"/>
</dbReference>
<evidence type="ECO:0000313" key="5">
    <source>
        <dbReference type="Proteomes" id="UP001601992"/>
    </source>
</evidence>
<protein>
    <submittedName>
        <fullName evidence="4">Sulfurtransferase</fullName>
        <ecNumber evidence="4">2.8.1.-</ecNumber>
    </submittedName>
</protein>
<keyword evidence="5" id="KW-1185">Reference proteome</keyword>
<dbReference type="InterPro" id="IPR001307">
    <property type="entry name" value="Thiosulphate_STrfase_CS"/>
</dbReference>
<dbReference type="GO" id="GO:0016740">
    <property type="term" value="F:transferase activity"/>
    <property type="evidence" value="ECO:0007669"/>
    <property type="project" value="UniProtKB-KW"/>
</dbReference>
<comment type="caution">
    <text evidence="4">The sequence shown here is derived from an EMBL/GenBank/DDBJ whole genome shotgun (WGS) entry which is preliminary data.</text>
</comment>
<dbReference type="Proteomes" id="UP001601992">
    <property type="component" value="Unassembled WGS sequence"/>
</dbReference>
<evidence type="ECO:0000313" key="4">
    <source>
        <dbReference type="EMBL" id="MFF3575276.1"/>
    </source>
</evidence>
<evidence type="ECO:0000256" key="1">
    <source>
        <dbReference type="ARBA" id="ARBA00022679"/>
    </source>
</evidence>
<proteinExistence type="predicted"/>
<feature type="domain" description="Rhodanese" evidence="3">
    <location>
        <begin position="17"/>
        <end position="134"/>
    </location>
</feature>
<name>A0ABW6SG08_9NOCA</name>
<keyword evidence="2" id="KW-0677">Repeat</keyword>
<dbReference type="InterPro" id="IPR001763">
    <property type="entry name" value="Rhodanese-like_dom"/>
</dbReference>
<dbReference type="CDD" id="cd01449">
    <property type="entry name" value="TST_Repeat_2"/>
    <property type="match status" value="1"/>
</dbReference>
<feature type="domain" description="Rhodanese" evidence="3">
    <location>
        <begin position="165"/>
        <end position="269"/>
    </location>
</feature>
<dbReference type="EMBL" id="JBIAQY010000051">
    <property type="protein sequence ID" value="MFF3575276.1"/>
    <property type="molecule type" value="Genomic_DNA"/>
</dbReference>
<dbReference type="InterPro" id="IPR036873">
    <property type="entry name" value="Rhodanese-like_dom_sf"/>
</dbReference>